<dbReference type="EMBL" id="KV878597">
    <property type="protein sequence ID" value="OJJ53564.1"/>
    <property type="molecule type" value="Genomic_DNA"/>
</dbReference>
<dbReference type="RefSeq" id="XP_040697370.1">
    <property type="nucleotide sequence ID" value="XM_040840778.1"/>
</dbReference>
<dbReference type="GeneID" id="63756851"/>
<dbReference type="Proteomes" id="UP000184356">
    <property type="component" value="Unassembled WGS sequence"/>
</dbReference>
<keyword evidence="1" id="KW-1133">Transmembrane helix</keyword>
<keyword evidence="1" id="KW-0472">Membrane</keyword>
<dbReference type="AlphaFoldDB" id="A0A1L9T274"/>
<protein>
    <submittedName>
        <fullName evidence="2">Uncharacterized protein</fullName>
    </submittedName>
</protein>
<organism evidence="2 3">
    <name type="scientific">Aspergillus sydowii CBS 593.65</name>
    <dbReference type="NCBI Taxonomy" id="1036612"/>
    <lineage>
        <taxon>Eukaryota</taxon>
        <taxon>Fungi</taxon>
        <taxon>Dikarya</taxon>
        <taxon>Ascomycota</taxon>
        <taxon>Pezizomycotina</taxon>
        <taxon>Eurotiomycetes</taxon>
        <taxon>Eurotiomycetidae</taxon>
        <taxon>Eurotiales</taxon>
        <taxon>Aspergillaceae</taxon>
        <taxon>Aspergillus</taxon>
        <taxon>Aspergillus subgen. Nidulantes</taxon>
    </lineage>
</organism>
<proteinExistence type="predicted"/>
<reference evidence="3" key="1">
    <citation type="journal article" date="2017" name="Genome Biol.">
        <title>Comparative genomics reveals high biological diversity and specific adaptations in the industrially and medically important fungal genus Aspergillus.</title>
        <authorList>
            <person name="de Vries R.P."/>
            <person name="Riley R."/>
            <person name="Wiebenga A."/>
            <person name="Aguilar-Osorio G."/>
            <person name="Amillis S."/>
            <person name="Uchima C.A."/>
            <person name="Anderluh G."/>
            <person name="Asadollahi M."/>
            <person name="Askin M."/>
            <person name="Barry K."/>
            <person name="Battaglia E."/>
            <person name="Bayram O."/>
            <person name="Benocci T."/>
            <person name="Braus-Stromeyer S.A."/>
            <person name="Caldana C."/>
            <person name="Canovas D."/>
            <person name="Cerqueira G.C."/>
            <person name="Chen F."/>
            <person name="Chen W."/>
            <person name="Choi C."/>
            <person name="Clum A."/>
            <person name="Dos Santos R.A."/>
            <person name="Damasio A.R."/>
            <person name="Diallinas G."/>
            <person name="Emri T."/>
            <person name="Fekete E."/>
            <person name="Flipphi M."/>
            <person name="Freyberg S."/>
            <person name="Gallo A."/>
            <person name="Gournas C."/>
            <person name="Habgood R."/>
            <person name="Hainaut M."/>
            <person name="Harispe M.L."/>
            <person name="Henrissat B."/>
            <person name="Hilden K.S."/>
            <person name="Hope R."/>
            <person name="Hossain A."/>
            <person name="Karabika E."/>
            <person name="Karaffa L."/>
            <person name="Karanyi Z."/>
            <person name="Krasevec N."/>
            <person name="Kuo A."/>
            <person name="Kusch H."/>
            <person name="LaButti K."/>
            <person name="Lagendijk E.L."/>
            <person name="Lapidus A."/>
            <person name="Levasseur A."/>
            <person name="Lindquist E."/>
            <person name="Lipzen A."/>
            <person name="Logrieco A.F."/>
            <person name="MacCabe A."/>
            <person name="Maekelae M.R."/>
            <person name="Malavazi I."/>
            <person name="Melin P."/>
            <person name="Meyer V."/>
            <person name="Mielnichuk N."/>
            <person name="Miskei M."/>
            <person name="Molnar A.P."/>
            <person name="Mule G."/>
            <person name="Ngan C.Y."/>
            <person name="Orejas M."/>
            <person name="Orosz E."/>
            <person name="Ouedraogo J.P."/>
            <person name="Overkamp K.M."/>
            <person name="Park H.-S."/>
            <person name="Perrone G."/>
            <person name="Piumi F."/>
            <person name="Punt P.J."/>
            <person name="Ram A.F."/>
            <person name="Ramon A."/>
            <person name="Rauscher S."/>
            <person name="Record E."/>
            <person name="Riano-Pachon D.M."/>
            <person name="Robert V."/>
            <person name="Roehrig J."/>
            <person name="Ruller R."/>
            <person name="Salamov A."/>
            <person name="Salih N.S."/>
            <person name="Samson R.A."/>
            <person name="Sandor E."/>
            <person name="Sanguinetti M."/>
            <person name="Schuetze T."/>
            <person name="Sepcic K."/>
            <person name="Shelest E."/>
            <person name="Sherlock G."/>
            <person name="Sophianopoulou V."/>
            <person name="Squina F.M."/>
            <person name="Sun H."/>
            <person name="Susca A."/>
            <person name="Todd R.B."/>
            <person name="Tsang A."/>
            <person name="Unkles S.E."/>
            <person name="van de Wiele N."/>
            <person name="van Rossen-Uffink D."/>
            <person name="Oliveira J.V."/>
            <person name="Vesth T.C."/>
            <person name="Visser J."/>
            <person name="Yu J.-H."/>
            <person name="Zhou M."/>
            <person name="Andersen M.R."/>
            <person name="Archer D.B."/>
            <person name="Baker S.E."/>
            <person name="Benoit I."/>
            <person name="Brakhage A.A."/>
            <person name="Braus G.H."/>
            <person name="Fischer R."/>
            <person name="Frisvad J.C."/>
            <person name="Goldman G.H."/>
            <person name="Houbraken J."/>
            <person name="Oakley B."/>
            <person name="Pocsi I."/>
            <person name="Scazzocchio C."/>
            <person name="Seiboth B."/>
            <person name="vanKuyk P.A."/>
            <person name="Wortman J."/>
            <person name="Dyer P.S."/>
            <person name="Grigoriev I.V."/>
        </authorList>
    </citation>
    <scope>NUCLEOTIDE SEQUENCE [LARGE SCALE GENOMIC DNA]</scope>
    <source>
        <strain evidence="3">CBS 593.65</strain>
    </source>
</reference>
<evidence type="ECO:0000313" key="3">
    <source>
        <dbReference type="Proteomes" id="UP000184356"/>
    </source>
</evidence>
<accession>A0A1L9T274</accession>
<evidence type="ECO:0000313" key="2">
    <source>
        <dbReference type="EMBL" id="OJJ53564.1"/>
    </source>
</evidence>
<feature type="transmembrane region" description="Helical" evidence="1">
    <location>
        <begin position="12"/>
        <end position="34"/>
    </location>
</feature>
<keyword evidence="3" id="KW-1185">Reference proteome</keyword>
<dbReference type="VEuPathDB" id="FungiDB:ASPSYDRAFT_137042"/>
<gene>
    <name evidence="2" type="ORF">ASPSYDRAFT_137042</name>
</gene>
<evidence type="ECO:0000256" key="1">
    <source>
        <dbReference type="SAM" id="Phobius"/>
    </source>
</evidence>
<keyword evidence="1" id="KW-0812">Transmembrane</keyword>
<sequence length="113" mass="12641">MSNLGHDAKIIGWFFLAIVALVVGMFLGLAVAEFSVRVKRHGLRAVLRAIWPSIIARLQFREGERATDLSNLSNYSDYSIRQETILPMQSVQTGRIPRAPEPALFTPLLMFIG</sequence>
<name>A0A1L9T274_9EURO</name>